<dbReference type="AlphaFoldDB" id="A0A0D2K0N2"/>
<evidence type="ECO:0000256" key="2">
    <source>
        <dbReference type="ARBA" id="ARBA00012438"/>
    </source>
</evidence>
<dbReference type="SMART" id="SM00387">
    <property type="entry name" value="HATPase_c"/>
    <property type="match status" value="1"/>
</dbReference>
<feature type="domain" description="Histidine kinase" evidence="5">
    <location>
        <begin position="20"/>
        <end position="243"/>
    </location>
</feature>
<dbReference type="EC" id="2.7.13.3" evidence="2"/>
<organism evidence="7 8">
    <name type="scientific">Dethiosulfatarculus sandiegensis</name>
    <dbReference type="NCBI Taxonomy" id="1429043"/>
    <lineage>
        <taxon>Bacteria</taxon>
        <taxon>Pseudomonadati</taxon>
        <taxon>Thermodesulfobacteriota</taxon>
        <taxon>Desulfarculia</taxon>
        <taxon>Desulfarculales</taxon>
        <taxon>Desulfarculaceae</taxon>
        <taxon>Dethiosulfatarculus</taxon>
    </lineage>
</organism>
<feature type="domain" description="Response regulatory" evidence="6">
    <location>
        <begin position="265"/>
        <end position="381"/>
    </location>
</feature>
<dbReference type="Gene3D" id="1.10.287.130">
    <property type="match status" value="1"/>
</dbReference>
<dbReference type="PANTHER" id="PTHR43065">
    <property type="entry name" value="SENSOR HISTIDINE KINASE"/>
    <property type="match status" value="1"/>
</dbReference>
<dbReference type="InterPro" id="IPR001789">
    <property type="entry name" value="Sig_transdc_resp-reg_receiver"/>
</dbReference>
<evidence type="ECO:0000256" key="3">
    <source>
        <dbReference type="ARBA" id="ARBA00022553"/>
    </source>
</evidence>
<dbReference type="InterPro" id="IPR011006">
    <property type="entry name" value="CheY-like_superfamily"/>
</dbReference>
<evidence type="ECO:0000259" key="6">
    <source>
        <dbReference type="PROSITE" id="PS50110"/>
    </source>
</evidence>
<dbReference type="SUPFAM" id="SSF52172">
    <property type="entry name" value="CheY-like"/>
    <property type="match status" value="1"/>
</dbReference>
<proteinExistence type="predicted"/>
<sequence length="384" mass="42162">MEAELHQASKMQSVGRLAGGIAHDFNNMLSIIIGNNEILLKKVDPQGRLADNLREIHKAALRSADLTRQLLAYARKQTISPKVLDLNSVVEGMIAMLKRLIGEDIDLVWLPGKDLWPVQMDPSQIDHILANLCVNARDAIKDVGRVTIETDTIEFEAAYCNENLAVKPGEYVMLAVSDNGRGMCSETLSNIFDPFFTTKESGKGTGLGLATVYGVVKQNNGFVNVSSEPGRGTSFKIYLPRHQSQGVEPTPKRSHKPVAGQGRETILLVEDEPSILKMTKTILEMSGYKVLAANTPVKAIQYALEYSGKIHLLMTDVVMPEMNGLDLSKKIISIKPDLKLLFMSGYTANVIAHHGVLEKGVNFIQKPFSGKILGRKVREALDGD</sequence>
<dbReference type="PRINTS" id="PR00344">
    <property type="entry name" value="BCTRLSENSOR"/>
</dbReference>
<dbReference type="InterPro" id="IPR036890">
    <property type="entry name" value="HATPase_C_sf"/>
</dbReference>
<accession>A0A0D2K0N2</accession>
<dbReference type="InterPro" id="IPR003661">
    <property type="entry name" value="HisK_dim/P_dom"/>
</dbReference>
<dbReference type="PATRIC" id="fig|1429043.3.peg.812"/>
<dbReference type="PANTHER" id="PTHR43065:SF42">
    <property type="entry name" value="TWO-COMPONENT SENSOR PPRA"/>
    <property type="match status" value="1"/>
</dbReference>
<dbReference type="Gene3D" id="3.40.50.2300">
    <property type="match status" value="1"/>
</dbReference>
<evidence type="ECO:0000313" key="7">
    <source>
        <dbReference type="EMBL" id="KIX15295.1"/>
    </source>
</evidence>
<dbReference type="Pfam" id="PF00072">
    <property type="entry name" value="Response_reg"/>
    <property type="match status" value="1"/>
</dbReference>
<dbReference type="STRING" id="1429043.X474_03810"/>
<name>A0A0D2K0N2_9BACT</name>
<gene>
    <name evidence="7" type="ORF">X474_03810</name>
</gene>
<keyword evidence="3 4" id="KW-0597">Phosphoprotein</keyword>
<dbReference type="InterPro" id="IPR036097">
    <property type="entry name" value="HisK_dim/P_sf"/>
</dbReference>
<feature type="modified residue" description="4-aspartylphosphate" evidence="4">
    <location>
        <position position="316"/>
    </location>
</feature>
<dbReference type="PROSITE" id="PS50110">
    <property type="entry name" value="RESPONSE_REGULATORY"/>
    <property type="match status" value="1"/>
</dbReference>
<dbReference type="GO" id="GO:0000155">
    <property type="term" value="F:phosphorelay sensor kinase activity"/>
    <property type="evidence" value="ECO:0007669"/>
    <property type="project" value="InterPro"/>
</dbReference>
<dbReference type="Proteomes" id="UP000032233">
    <property type="component" value="Unassembled WGS sequence"/>
</dbReference>
<dbReference type="PROSITE" id="PS50109">
    <property type="entry name" value="HIS_KIN"/>
    <property type="match status" value="1"/>
</dbReference>
<dbReference type="CDD" id="cd00156">
    <property type="entry name" value="REC"/>
    <property type="match status" value="1"/>
</dbReference>
<evidence type="ECO:0000259" key="5">
    <source>
        <dbReference type="PROSITE" id="PS50109"/>
    </source>
</evidence>
<evidence type="ECO:0000256" key="4">
    <source>
        <dbReference type="PROSITE-ProRule" id="PRU00169"/>
    </source>
</evidence>
<dbReference type="InParanoid" id="A0A0D2K0N2"/>
<dbReference type="SMART" id="SM00448">
    <property type="entry name" value="REC"/>
    <property type="match status" value="1"/>
</dbReference>
<dbReference type="SUPFAM" id="SSF47384">
    <property type="entry name" value="Homodimeric domain of signal transducing histidine kinase"/>
    <property type="match status" value="1"/>
</dbReference>
<dbReference type="SUPFAM" id="SSF55874">
    <property type="entry name" value="ATPase domain of HSP90 chaperone/DNA topoisomerase II/histidine kinase"/>
    <property type="match status" value="1"/>
</dbReference>
<dbReference type="EMBL" id="AZAC01000003">
    <property type="protein sequence ID" value="KIX15295.1"/>
    <property type="molecule type" value="Genomic_DNA"/>
</dbReference>
<reference evidence="7 8" key="1">
    <citation type="submission" date="2013-11" db="EMBL/GenBank/DDBJ databases">
        <title>Metagenomic analysis of a methanogenic consortium involved in long chain n-alkane degradation.</title>
        <authorList>
            <person name="Davidova I.A."/>
            <person name="Callaghan A.V."/>
            <person name="Wawrik B."/>
            <person name="Pruitt S."/>
            <person name="Marks C."/>
            <person name="Duncan K.E."/>
            <person name="Suflita J.M."/>
        </authorList>
    </citation>
    <scope>NUCLEOTIDE SEQUENCE [LARGE SCALE GENOMIC DNA]</scope>
    <source>
        <strain evidence="7 8">SPR</strain>
    </source>
</reference>
<dbReference type="InterPro" id="IPR004358">
    <property type="entry name" value="Sig_transdc_His_kin-like_C"/>
</dbReference>
<evidence type="ECO:0000256" key="1">
    <source>
        <dbReference type="ARBA" id="ARBA00000085"/>
    </source>
</evidence>
<dbReference type="CDD" id="cd00082">
    <property type="entry name" value="HisKA"/>
    <property type="match status" value="1"/>
</dbReference>
<keyword evidence="8" id="KW-1185">Reference proteome</keyword>
<evidence type="ECO:0000313" key="8">
    <source>
        <dbReference type="Proteomes" id="UP000032233"/>
    </source>
</evidence>
<dbReference type="InterPro" id="IPR003594">
    <property type="entry name" value="HATPase_dom"/>
</dbReference>
<dbReference type="InterPro" id="IPR005467">
    <property type="entry name" value="His_kinase_dom"/>
</dbReference>
<dbReference type="Pfam" id="PF02518">
    <property type="entry name" value="HATPase_c"/>
    <property type="match status" value="1"/>
</dbReference>
<dbReference type="Pfam" id="PF00512">
    <property type="entry name" value="HisKA"/>
    <property type="match status" value="1"/>
</dbReference>
<dbReference type="Gene3D" id="3.30.565.10">
    <property type="entry name" value="Histidine kinase-like ATPase, C-terminal domain"/>
    <property type="match status" value="1"/>
</dbReference>
<protein>
    <recommendedName>
        <fullName evidence="2">histidine kinase</fullName>
        <ecNumber evidence="2">2.7.13.3</ecNumber>
    </recommendedName>
</protein>
<dbReference type="SMART" id="SM00388">
    <property type="entry name" value="HisKA"/>
    <property type="match status" value="1"/>
</dbReference>
<comment type="catalytic activity">
    <reaction evidence="1">
        <text>ATP + protein L-histidine = ADP + protein N-phospho-L-histidine.</text>
        <dbReference type="EC" id="2.7.13.3"/>
    </reaction>
</comment>
<comment type="caution">
    <text evidence="7">The sequence shown here is derived from an EMBL/GenBank/DDBJ whole genome shotgun (WGS) entry which is preliminary data.</text>
</comment>